<organism evidence="2 3">
    <name type="scientific">Micromonospora humidisoli</name>
    <dbReference type="NCBI Taxonomy" id="2807622"/>
    <lineage>
        <taxon>Bacteria</taxon>
        <taxon>Bacillati</taxon>
        <taxon>Actinomycetota</taxon>
        <taxon>Actinomycetes</taxon>
        <taxon>Micromonosporales</taxon>
        <taxon>Micromonosporaceae</taxon>
        <taxon>Micromonospora</taxon>
    </lineage>
</organism>
<dbReference type="Gene3D" id="1.10.260.40">
    <property type="entry name" value="lambda repressor-like DNA-binding domains"/>
    <property type="match status" value="1"/>
</dbReference>
<proteinExistence type="predicted"/>
<dbReference type="Proteomes" id="UP000809587">
    <property type="component" value="Unassembled WGS sequence"/>
</dbReference>
<keyword evidence="3" id="KW-1185">Reference proteome</keyword>
<evidence type="ECO:0000313" key="3">
    <source>
        <dbReference type="Proteomes" id="UP000809587"/>
    </source>
</evidence>
<name>A0ABS2JER8_9ACTN</name>
<gene>
    <name evidence="2" type="ORF">JQN84_18875</name>
</gene>
<dbReference type="CDD" id="cd00093">
    <property type="entry name" value="HTH_XRE"/>
    <property type="match status" value="1"/>
</dbReference>
<protein>
    <submittedName>
        <fullName evidence="2">Helix-turn-helix domain-containing protein</fullName>
    </submittedName>
</protein>
<evidence type="ECO:0000259" key="1">
    <source>
        <dbReference type="Pfam" id="PF19054"/>
    </source>
</evidence>
<comment type="caution">
    <text evidence="2">The sequence shown here is derived from an EMBL/GenBank/DDBJ whole genome shotgun (WGS) entry which is preliminary data.</text>
</comment>
<dbReference type="SUPFAM" id="SSF47413">
    <property type="entry name" value="lambda repressor-like DNA-binding domains"/>
    <property type="match status" value="1"/>
</dbReference>
<dbReference type="InterPro" id="IPR010982">
    <property type="entry name" value="Lambda_DNA-bd_dom_sf"/>
</dbReference>
<sequence length="300" mass="33259">MVDDGSSVPRRHLGRVLGQLRAEAGMTVDGAAEVLQFSRRKLWQIEAGRSAVSRSDVRVMCERYAARPELTAALVTLAGQTQAKGWWHAYGDPLPRWCEPYVSLAAEARRLREYADGMIPVLLQTREYATAVCRQRADLTEADRDRLIEVRLRRQRVLRRLPAAPRLEVVLAEAVLLRAVGDPGVMVAQLRHLVEASHLPQVSLRVVPLAVGSYRAALAGPFMLLDFPPVSRVEPDPPVVYREFLTGALYLDRESEAAEYEQAWAGLDAVALGHDESRRLIETISAEVHQGGAASGVRRC</sequence>
<dbReference type="EMBL" id="JAFEUO010000005">
    <property type="protein sequence ID" value="MBM7084580.1"/>
    <property type="molecule type" value="Genomic_DNA"/>
</dbReference>
<accession>A0ABS2JER8</accession>
<dbReference type="Pfam" id="PF19054">
    <property type="entry name" value="DUF5753"/>
    <property type="match status" value="1"/>
</dbReference>
<feature type="domain" description="DUF5753" evidence="1">
    <location>
        <begin position="101"/>
        <end position="282"/>
    </location>
</feature>
<reference evidence="2 3" key="1">
    <citation type="submission" date="2021-02" db="EMBL/GenBank/DDBJ databases">
        <authorList>
            <person name="Lee D.-H."/>
        </authorList>
    </citation>
    <scope>NUCLEOTIDE SEQUENCE [LARGE SCALE GENOMIC DNA]</scope>
    <source>
        <strain evidence="2 3">MMS20-R2-29</strain>
    </source>
</reference>
<dbReference type="InterPro" id="IPR043917">
    <property type="entry name" value="DUF5753"/>
</dbReference>
<dbReference type="Pfam" id="PF13560">
    <property type="entry name" value="HTH_31"/>
    <property type="match status" value="1"/>
</dbReference>
<dbReference type="InterPro" id="IPR001387">
    <property type="entry name" value="Cro/C1-type_HTH"/>
</dbReference>
<evidence type="ECO:0000313" key="2">
    <source>
        <dbReference type="EMBL" id="MBM7084580.1"/>
    </source>
</evidence>